<dbReference type="GO" id="GO:0003677">
    <property type="term" value="F:DNA binding"/>
    <property type="evidence" value="ECO:0007669"/>
    <property type="project" value="InterPro"/>
</dbReference>
<name>A0A9E8K4K3_9CAUD</name>
<dbReference type="Proteomes" id="UP001163735">
    <property type="component" value="Segment"/>
</dbReference>
<dbReference type="GO" id="GO:0009307">
    <property type="term" value="P:DNA restriction-modification system"/>
    <property type="evidence" value="ECO:0007669"/>
    <property type="project" value="InterPro"/>
</dbReference>
<dbReference type="EMBL" id="OP491958">
    <property type="protein sequence ID" value="UZV39648.1"/>
    <property type="molecule type" value="Genomic_DNA"/>
</dbReference>
<reference evidence="1" key="1">
    <citation type="submission" date="2022-09" db="EMBL/GenBank/DDBJ databases">
        <authorList>
            <person name="Cebeci A."/>
            <person name="Ture M."/>
            <person name="Alemdag M."/>
            <person name="Altinok I."/>
        </authorList>
    </citation>
    <scope>NUCLEOTIDE SEQUENCE</scope>
</reference>
<evidence type="ECO:0000313" key="2">
    <source>
        <dbReference type="Proteomes" id="UP001163735"/>
    </source>
</evidence>
<dbReference type="InterPro" id="IPR008593">
    <property type="entry name" value="Dam_MeTrfase"/>
</dbReference>
<dbReference type="GO" id="GO:0009007">
    <property type="term" value="F:site-specific DNA-methyltransferase (adenine-specific) activity"/>
    <property type="evidence" value="ECO:0007669"/>
    <property type="project" value="InterPro"/>
</dbReference>
<organism evidence="1 2">
    <name type="scientific">Aeromonas phage APT65</name>
    <dbReference type="NCBI Taxonomy" id="2982914"/>
    <lineage>
        <taxon>Viruses</taxon>
        <taxon>Duplodnaviria</taxon>
        <taxon>Heunggongvirae</taxon>
        <taxon>Uroviricota</taxon>
        <taxon>Caudoviricetes</taxon>
        <taxon>Aquaneticvirus</taxon>
        <taxon>Aquaneticvirus ApT65</taxon>
    </lineage>
</organism>
<sequence length="171" mass="20195">MNVEYTYDSNTPLDIRDLWQTPQEVFDFWNRVDQFTLDVAASDHNHLVQDYLTKEDDALSLDWSESNWCNPPYSDISSWVDKAIEQVWKGNYTVMLVPSNIDTRWFSSALDCERCRIAFYTGKRIHFIRADTGEQIKGNPRGSMFLIFDPRYDFNNEDSDFKFSNIDGRKF</sequence>
<evidence type="ECO:0000313" key="1">
    <source>
        <dbReference type="EMBL" id="UZV39648.1"/>
    </source>
</evidence>
<dbReference type="NCBIfam" id="TIGR01712">
    <property type="entry name" value="phage_N6A_met"/>
    <property type="match status" value="1"/>
</dbReference>
<accession>A0A9E8K4K3</accession>
<protein>
    <submittedName>
        <fullName evidence="1">N-6-adenine-methyltransferase</fullName>
    </submittedName>
</protein>
<keyword evidence="2" id="KW-1185">Reference proteome</keyword>
<gene>
    <name evidence="1" type="ORF">APT65_00033</name>
</gene>
<proteinExistence type="predicted"/>
<dbReference type="Pfam" id="PF05869">
    <property type="entry name" value="Dam"/>
    <property type="match status" value="1"/>
</dbReference>